<evidence type="ECO:0000256" key="1">
    <source>
        <dbReference type="ARBA" id="ARBA00022598"/>
    </source>
</evidence>
<keyword evidence="1" id="KW-0436">Ligase</keyword>
<organism evidence="4">
    <name type="scientific">Mesocestoides corti</name>
    <name type="common">Flatworm</name>
    <dbReference type="NCBI Taxonomy" id="53468"/>
    <lineage>
        <taxon>Eukaryota</taxon>
        <taxon>Metazoa</taxon>
        <taxon>Spiralia</taxon>
        <taxon>Lophotrochozoa</taxon>
        <taxon>Platyhelminthes</taxon>
        <taxon>Cestoda</taxon>
        <taxon>Eucestoda</taxon>
        <taxon>Cyclophyllidea</taxon>
        <taxon>Mesocestoididae</taxon>
        <taxon>Mesocestoides</taxon>
    </lineage>
</organism>
<dbReference type="PANTHER" id="PTHR43272:SF33">
    <property type="entry name" value="AMP-BINDING DOMAIN-CONTAINING PROTEIN-RELATED"/>
    <property type="match status" value="1"/>
</dbReference>
<evidence type="ECO:0000256" key="2">
    <source>
        <dbReference type="ARBA" id="ARBA00022741"/>
    </source>
</evidence>
<sequence length="91" mass="10550">SGKFWVRGKFVTLAELCNDAEAERIIHNELIQLGRDAGLKGFEQVRVIKLVPEAFTLENRLLTPTMKCARHAVRKQYHEDLQDLFARKELE</sequence>
<dbReference type="GO" id="GO:0005524">
    <property type="term" value="F:ATP binding"/>
    <property type="evidence" value="ECO:0007669"/>
    <property type="project" value="UniProtKB-KW"/>
</dbReference>
<dbReference type="GO" id="GO:0016020">
    <property type="term" value="C:membrane"/>
    <property type="evidence" value="ECO:0007669"/>
    <property type="project" value="TreeGrafter"/>
</dbReference>
<proteinExistence type="predicted"/>
<dbReference type="WBParaSite" id="MCU_013472-RA">
    <property type="protein sequence ID" value="MCU_013472-RA"/>
    <property type="gene ID" value="MCU_013472"/>
</dbReference>
<accession>A0A5K3G5E0</accession>
<protein>
    <submittedName>
        <fullName evidence="4">AMP-binding_C domain-containing protein</fullName>
    </submittedName>
</protein>
<dbReference type="GO" id="GO:0004467">
    <property type="term" value="F:long-chain fatty acid-CoA ligase activity"/>
    <property type="evidence" value="ECO:0007669"/>
    <property type="project" value="TreeGrafter"/>
</dbReference>
<evidence type="ECO:0000313" key="4">
    <source>
        <dbReference type="WBParaSite" id="MCU_013472-RA"/>
    </source>
</evidence>
<evidence type="ECO:0000256" key="3">
    <source>
        <dbReference type="ARBA" id="ARBA00022840"/>
    </source>
</evidence>
<keyword evidence="3" id="KW-0067">ATP-binding</keyword>
<dbReference type="AlphaFoldDB" id="A0A5K3G5E0"/>
<name>A0A5K3G5E0_MESCO</name>
<dbReference type="PANTHER" id="PTHR43272">
    <property type="entry name" value="LONG-CHAIN-FATTY-ACID--COA LIGASE"/>
    <property type="match status" value="1"/>
</dbReference>
<keyword evidence="2" id="KW-0547">Nucleotide-binding</keyword>
<reference evidence="4" key="1">
    <citation type="submission" date="2019-11" db="UniProtKB">
        <authorList>
            <consortium name="WormBaseParasite"/>
        </authorList>
    </citation>
    <scope>IDENTIFICATION</scope>
</reference>